<protein>
    <submittedName>
        <fullName evidence="2">Uncharacterized protein</fullName>
    </submittedName>
</protein>
<evidence type="ECO:0000313" key="3">
    <source>
        <dbReference type="Proteomes" id="UP000023152"/>
    </source>
</evidence>
<evidence type="ECO:0000313" key="2">
    <source>
        <dbReference type="EMBL" id="ETO16873.1"/>
    </source>
</evidence>
<comment type="caution">
    <text evidence="2">The sequence shown here is derived from an EMBL/GenBank/DDBJ whole genome shotgun (WGS) entry which is preliminary data.</text>
</comment>
<feature type="compositionally biased region" description="Basic and acidic residues" evidence="1">
    <location>
        <begin position="1"/>
        <end position="57"/>
    </location>
</feature>
<name>X6MSF1_RETFI</name>
<dbReference type="AlphaFoldDB" id="X6MSF1"/>
<keyword evidence="3" id="KW-1185">Reference proteome</keyword>
<organism evidence="2 3">
    <name type="scientific">Reticulomyxa filosa</name>
    <dbReference type="NCBI Taxonomy" id="46433"/>
    <lineage>
        <taxon>Eukaryota</taxon>
        <taxon>Sar</taxon>
        <taxon>Rhizaria</taxon>
        <taxon>Retaria</taxon>
        <taxon>Foraminifera</taxon>
        <taxon>Monothalamids</taxon>
        <taxon>Reticulomyxidae</taxon>
        <taxon>Reticulomyxa</taxon>
    </lineage>
</organism>
<evidence type="ECO:0000256" key="1">
    <source>
        <dbReference type="SAM" id="MobiDB-lite"/>
    </source>
</evidence>
<accession>X6MSF1</accession>
<dbReference type="Proteomes" id="UP000023152">
    <property type="component" value="Unassembled WGS sequence"/>
</dbReference>
<feature type="region of interest" description="Disordered" evidence="1">
    <location>
        <begin position="79"/>
        <end position="112"/>
    </location>
</feature>
<gene>
    <name evidence="2" type="ORF">RFI_20466</name>
</gene>
<reference evidence="2 3" key="1">
    <citation type="journal article" date="2013" name="Curr. Biol.">
        <title>The Genome of the Foraminiferan Reticulomyxa filosa.</title>
        <authorList>
            <person name="Glockner G."/>
            <person name="Hulsmann N."/>
            <person name="Schleicher M."/>
            <person name="Noegel A.A."/>
            <person name="Eichinger L."/>
            <person name="Gallinger C."/>
            <person name="Pawlowski J."/>
            <person name="Sierra R."/>
            <person name="Euteneuer U."/>
            <person name="Pillet L."/>
            <person name="Moustafa A."/>
            <person name="Platzer M."/>
            <person name="Groth M."/>
            <person name="Szafranski K."/>
            <person name="Schliwa M."/>
        </authorList>
    </citation>
    <scope>NUCLEOTIDE SEQUENCE [LARGE SCALE GENOMIC DNA]</scope>
</reference>
<feature type="region of interest" description="Disordered" evidence="1">
    <location>
        <begin position="1"/>
        <end position="66"/>
    </location>
</feature>
<proteinExistence type="predicted"/>
<sequence>MSEKERRQEKVHENEEERKCEEEKEATTTDREMEKKKESEEKRKGIGLESSESKESKPMGMTQTGLNDDLELKGAAMHVRSPAKHMPACNKPRHRNMHGGEIPMMTELDIEK</sequence>
<dbReference type="EMBL" id="ASPP01017737">
    <property type="protein sequence ID" value="ETO16873.1"/>
    <property type="molecule type" value="Genomic_DNA"/>
</dbReference>
<feature type="non-terminal residue" evidence="2">
    <location>
        <position position="112"/>
    </location>
</feature>